<dbReference type="PANTHER" id="PTHR47326:SF1">
    <property type="entry name" value="HTH PSQ-TYPE DOMAIN-CONTAINING PROTEIN"/>
    <property type="match status" value="1"/>
</dbReference>
<dbReference type="PANTHER" id="PTHR47326">
    <property type="entry name" value="TRANSPOSABLE ELEMENT TC3 TRANSPOSASE-LIKE PROTEIN"/>
    <property type="match status" value="1"/>
</dbReference>
<keyword evidence="2" id="KW-1185">Reference proteome</keyword>
<name>A0ABQ8SE06_PERAM</name>
<dbReference type="EMBL" id="JAJSOF020000029">
    <property type="protein sequence ID" value="KAJ4432314.1"/>
    <property type="molecule type" value="Genomic_DNA"/>
</dbReference>
<evidence type="ECO:0000313" key="1">
    <source>
        <dbReference type="EMBL" id="KAJ4432314.1"/>
    </source>
</evidence>
<protein>
    <submittedName>
        <fullName evidence="1">Uncharacterized protein</fullName>
    </submittedName>
</protein>
<proteinExistence type="predicted"/>
<evidence type="ECO:0000313" key="2">
    <source>
        <dbReference type="Proteomes" id="UP001148838"/>
    </source>
</evidence>
<gene>
    <name evidence="1" type="ORF">ANN_20933</name>
</gene>
<dbReference type="Proteomes" id="UP001148838">
    <property type="component" value="Unassembled WGS sequence"/>
</dbReference>
<reference evidence="1 2" key="1">
    <citation type="journal article" date="2022" name="Allergy">
        <title>Genome assembly and annotation of Periplaneta americana reveal a comprehensive cockroach allergen profile.</title>
        <authorList>
            <person name="Wang L."/>
            <person name="Xiong Q."/>
            <person name="Saelim N."/>
            <person name="Wang L."/>
            <person name="Nong W."/>
            <person name="Wan A.T."/>
            <person name="Shi M."/>
            <person name="Liu X."/>
            <person name="Cao Q."/>
            <person name="Hui J.H.L."/>
            <person name="Sookrung N."/>
            <person name="Leung T.F."/>
            <person name="Tungtrongchitr A."/>
            <person name="Tsui S.K.W."/>
        </authorList>
    </citation>
    <scope>NUCLEOTIDE SEQUENCE [LARGE SCALE GENOMIC DNA]</scope>
    <source>
        <strain evidence="1">PWHHKU_190912</strain>
    </source>
</reference>
<organism evidence="1 2">
    <name type="scientific">Periplaneta americana</name>
    <name type="common">American cockroach</name>
    <name type="synonym">Blatta americana</name>
    <dbReference type="NCBI Taxonomy" id="6978"/>
    <lineage>
        <taxon>Eukaryota</taxon>
        <taxon>Metazoa</taxon>
        <taxon>Ecdysozoa</taxon>
        <taxon>Arthropoda</taxon>
        <taxon>Hexapoda</taxon>
        <taxon>Insecta</taxon>
        <taxon>Pterygota</taxon>
        <taxon>Neoptera</taxon>
        <taxon>Polyneoptera</taxon>
        <taxon>Dictyoptera</taxon>
        <taxon>Blattodea</taxon>
        <taxon>Blattoidea</taxon>
        <taxon>Blattidae</taxon>
        <taxon>Blattinae</taxon>
        <taxon>Periplaneta</taxon>
    </lineage>
</organism>
<accession>A0ABQ8SE06</accession>
<sequence length="191" mass="22286">MCVPLHIKVDAKSIEYQCGNSSVVIMRVCIRGSFFYRKRNHIYETLYTLSVYFLEDFECNSGHCKFHNHIIEQLVIQGGPLECTYFQLYVTGERLKIEPYGSVLMKHGGGRRTSDEMVANVQAAYERNPRKSLRRASRELQEPKSTLQQIVHKRLKLYAYKVQLMQRLEPDDKSKSVEFANTIFSLGLRQR</sequence>
<comment type="caution">
    <text evidence="1">The sequence shown here is derived from an EMBL/GenBank/DDBJ whole genome shotgun (WGS) entry which is preliminary data.</text>
</comment>